<dbReference type="Proteomes" id="UP000885822">
    <property type="component" value="Unassembled WGS sequence"/>
</dbReference>
<gene>
    <name evidence="2" type="ORF">ENG92_00850</name>
</gene>
<dbReference type="InterPro" id="IPR001279">
    <property type="entry name" value="Metallo-B-lactamas"/>
</dbReference>
<name>A0A831NT35_9GAMM</name>
<evidence type="ECO:0000259" key="1">
    <source>
        <dbReference type="SMART" id="SM00849"/>
    </source>
</evidence>
<feature type="domain" description="Metallo-beta-lactamase" evidence="1">
    <location>
        <begin position="12"/>
        <end position="165"/>
    </location>
</feature>
<dbReference type="EMBL" id="DRCV01000039">
    <property type="protein sequence ID" value="HDK37552.1"/>
    <property type="molecule type" value="Genomic_DNA"/>
</dbReference>
<proteinExistence type="predicted"/>
<comment type="caution">
    <text evidence="2">The sequence shown here is derived from an EMBL/GenBank/DDBJ whole genome shotgun (WGS) entry which is preliminary data.</text>
</comment>
<sequence length="262" mass="28960">MLRFASLGSGSRGNATLIQAGSTCLLLDNGFSLRELEQRLVRFSLHPGDIDAVLVTHEHGDHIKGIGPLVRKYQIPVWMTHGTWRNAPCGEVPELRLFGSHTPAFFVGDIEVTPYAVPHDAREPTQFTFSYESLRLGILTDAGSFTPHVLDAIEQVDGLLLECNHDTQMLRDGPYPPRLQARVGGDYGHLSNHQAAQLLSRIRHQRLQHLVIGHLSEKNNCPQLARQTLAAVSDDLDARISLLCQAGGNTWFELHVENTPSG</sequence>
<dbReference type="SMART" id="SM00849">
    <property type="entry name" value="Lactamase_B"/>
    <property type="match status" value="1"/>
</dbReference>
<organism evidence="2">
    <name type="scientific">Thiolapillus brandeum</name>
    <dbReference type="NCBI Taxonomy" id="1076588"/>
    <lineage>
        <taxon>Bacteria</taxon>
        <taxon>Pseudomonadati</taxon>
        <taxon>Pseudomonadota</taxon>
        <taxon>Gammaproteobacteria</taxon>
        <taxon>Chromatiales</taxon>
        <taxon>Sedimenticolaceae</taxon>
        <taxon>Thiolapillus</taxon>
    </lineage>
</organism>
<dbReference type="Gene3D" id="3.60.15.10">
    <property type="entry name" value="Ribonuclease Z/Hydroxyacylglutathione hydrolase-like"/>
    <property type="match status" value="1"/>
</dbReference>
<dbReference type="PANTHER" id="PTHR47619">
    <property type="entry name" value="METALLO-HYDROLASE YYCJ-RELATED"/>
    <property type="match status" value="1"/>
</dbReference>
<dbReference type="AlphaFoldDB" id="A0A831NT35"/>
<dbReference type="InterPro" id="IPR036866">
    <property type="entry name" value="RibonucZ/Hydroxyglut_hydro"/>
</dbReference>
<evidence type="ECO:0000313" key="2">
    <source>
        <dbReference type="EMBL" id="HDK37552.1"/>
    </source>
</evidence>
<accession>A0A831NT35</accession>
<dbReference type="InterPro" id="IPR052533">
    <property type="entry name" value="WalJ/YycJ-like"/>
</dbReference>
<dbReference type="SUPFAM" id="SSF56281">
    <property type="entry name" value="Metallo-hydrolase/oxidoreductase"/>
    <property type="match status" value="1"/>
</dbReference>
<dbReference type="Pfam" id="PF12706">
    <property type="entry name" value="Lactamase_B_2"/>
    <property type="match status" value="1"/>
</dbReference>
<protein>
    <submittedName>
        <fullName evidence="2">MBL fold metallo-hydrolase</fullName>
    </submittedName>
</protein>
<dbReference type="PANTHER" id="PTHR47619:SF1">
    <property type="entry name" value="EXODEOXYRIBONUCLEASE WALJ"/>
    <property type="match status" value="1"/>
</dbReference>
<reference evidence="2" key="1">
    <citation type="journal article" date="2020" name="mSystems">
        <title>Genome- and Community-Level Interaction Insights into Carbon Utilization and Element Cycling Functions of Hydrothermarchaeota in Hydrothermal Sediment.</title>
        <authorList>
            <person name="Zhou Z."/>
            <person name="Liu Y."/>
            <person name="Xu W."/>
            <person name="Pan J."/>
            <person name="Luo Z.H."/>
            <person name="Li M."/>
        </authorList>
    </citation>
    <scope>NUCLEOTIDE SEQUENCE [LARGE SCALE GENOMIC DNA]</scope>
    <source>
        <strain evidence="2">HyVt-26</strain>
    </source>
</reference>